<evidence type="ECO:0000313" key="2">
    <source>
        <dbReference type="Proteomes" id="UP000653156"/>
    </source>
</evidence>
<proteinExistence type="predicted"/>
<dbReference type="AlphaFoldDB" id="A0A892ZEZ4"/>
<evidence type="ECO:0000313" key="1">
    <source>
        <dbReference type="EMBL" id="QRQ81641.1"/>
    </source>
</evidence>
<dbReference type="PROSITE" id="PS51257">
    <property type="entry name" value="PROKAR_LIPOPROTEIN"/>
    <property type="match status" value="1"/>
</dbReference>
<organism evidence="1 2">
    <name type="scientific">Paralysiella testudinis</name>
    <dbReference type="NCBI Taxonomy" id="2809020"/>
    <lineage>
        <taxon>Bacteria</taxon>
        <taxon>Pseudomonadati</taxon>
        <taxon>Pseudomonadota</taxon>
        <taxon>Betaproteobacteria</taxon>
        <taxon>Neisseriales</taxon>
        <taxon>Neisseriaceae</taxon>
        <taxon>Paralysiella</taxon>
    </lineage>
</organism>
<accession>A0A892ZEZ4</accession>
<sequence length="105" mass="11443">MKSGIFLAAAVLLLAGCSEQKEQFQQEFNSKFRSEFISQCVASIPKQARLSTEKAQQYCTCSADKVLETLSATDIAKLMGGRGEKDSELQQKVVDAAATCMNTLK</sequence>
<dbReference type="Proteomes" id="UP000653156">
    <property type="component" value="Chromosome"/>
</dbReference>
<protein>
    <recommendedName>
        <fullName evidence="3">Lipoprotein</fullName>
    </recommendedName>
</protein>
<reference evidence="1" key="1">
    <citation type="submission" date="2021-02" db="EMBL/GenBank/DDBJ databases">
        <title>Neisseriaceae sp. 26B isolated from the cloaca of a Common Toad-headed Turtle (Mesoclemmys nasuta).</title>
        <authorList>
            <person name="Spergser J."/>
            <person name="Busse H.-J."/>
        </authorList>
    </citation>
    <scope>NUCLEOTIDE SEQUENCE</scope>
    <source>
        <strain evidence="1">26B</strain>
    </source>
</reference>
<dbReference type="EMBL" id="CP069798">
    <property type="protein sequence ID" value="QRQ81641.1"/>
    <property type="molecule type" value="Genomic_DNA"/>
</dbReference>
<evidence type="ECO:0008006" key="3">
    <source>
        <dbReference type="Google" id="ProtNLM"/>
    </source>
</evidence>
<keyword evidence="2" id="KW-1185">Reference proteome</keyword>
<dbReference type="RefSeq" id="WP_230338939.1">
    <property type="nucleotide sequence ID" value="NZ_CP069798.1"/>
</dbReference>
<gene>
    <name evidence="1" type="ORF">JQU52_13250</name>
</gene>
<dbReference type="KEGG" id="ptes:JQU52_13250"/>
<name>A0A892ZEZ4_9NEIS</name>